<dbReference type="EnsemblMetazoa" id="ISCW013677-RA">
    <property type="protein sequence ID" value="ISCW013677-PA"/>
    <property type="gene ID" value="ISCW013677"/>
</dbReference>
<dbReference type="PaxDb" id="6945-B7QLK7"/>
<dbReference type="GO" id="GO:0008233">
    <property type="term" value="F:peptidase activity"/>
    <property type="evidence" value="ECO:0007669"/>
    <property type="project" value="UniProtKB-KW"/>
</dbReference>
<dbReference type="EMBL" id="DS966152">
    <property type="protein sequence ID" value="EEC19729.1"/>
    <property type="molecule type" value="Genomic_DNA"/>
</dbReference>
<evidence type="ECO:0000256" key="5">
    <source>
        <dbReference type="ARBA" id="ARBA00022801"/>
    </source>
</evidence>
<keyword evidence="5" id="KW-0378">Hydrolase</keyword>
<protein>
    <recommendedName>
        <fullName evidence="2">Abasic site processing protein HMCES</fullName>
    </recommendedName>
    <alternativeName>
        <fullName evidence="9">Embryonic stem cell-specific 5-hydroxymethylcytosine-binding protein</fullName>
    </alternativeName>
    <alternativeName>
        <fullName evidence="10">Peptidase HMCES</fullName>
    </alternativeName>
    <alternativeName>
        <fullName evidence="11">SRAP domain-containing protein 1</fullName>
    </alternativeName>
</protein>
<evidence type="ECO:0000256" key="2">
    <source>
        <dbReference type="ARBA" id="ARBA00015888"/>
    </source>
</evidence>
<keyword evidence="4" id="KW-0227">DNA damage</keyword>
<keyword evidence="8" id="KW-0456">Lyase</keyword>
<evidence type="ECO:0000313" key="12">
    <source>
        <dbReference type="EMBL" id="EEC19729.1"/>
    </source>
</evidence>
<dbReference type="InterPro" id="IPR003738">
    <property type="entry name" value="SRAP"/>
</dbReference>
<dbReference type="EMBL" id="ABJB010596367">
    <property type="status" value="NOT_ANNOTATED_CDS"/>
    <property type="molecule type" value="Genomic_DNA"/>
</dbReference>
<dbReference type="GO" id="GO:0016829">
    <property type="term" value="F:lyase activity"/>
    <property type="evidence" value="ECO:0007669"/>
    <property type="project" value="UniProtKB-KW"/>
</dbReference>
<gene>
    <name evidence="12" type="ORF">IscW_ISCW013677</name>
</gene>
<dbReference type="Gene3D" id="3.90.1680.10">
    <property type="entry name" value="SOS response associated peptidase-like"/>
    <property type="match status" value="1"/>
</dbReference>
<dbReference type="PANTHER" id="PTHR13604">
    <property type="entry name" value="DC12-RELATED"/>
    <property type="match status" value="1"/>
</dbReference>
<sequence>MGASPVLLNGCLAPGDKRVKKEKGVDEGVIMTSMRWGLVPSWHTSDPRNFLFNTVNCRVEECMERRSFKGAIAAGRRCVVPAEGDGQVFFTQQQVVHHSQLTSHPKERK</sequence>
<evidence type="ECO:0000256" key="8">
    <source>
        <dbReference type="ARBA" id="ARBA00023239"/>
    </source>
</evidence>
<dbReference type="VEuPathDB" id="VectorBase:ISCW013677"/>
<evidence type="ECO:0000313" key="14">
    <source>
        <dbReference type="Proteomes" id="UP000001555"/>
    </source>
</evidence>
<dbReference type="VEuPathDB" id="VectorBase:ISCI013677"/>
<evidence type="ECO:0000256" key="4">
    <source>
        <dbReference type="ARBA" id="ARBA00022763"/>
    </source>
</evidence>
<accession>B7QLK7</accession>
<dbReference type="SUPFAM" id="SSF143081">
    <property type="entry name" value="BB1717-like"/>
    <property type="match status" value="1"/>
</dbReference>
<proteinExistence type="inferred from homology"/>
<evidence type="ECO:0000256" key="11">
    <source>
        <dbReference type="ARBA" id="ARBA00031130"/>
    </source>
</evidence>
<dbReference type="EMBL" id="ABJB010905906">
    <property type="status" value="NOT_ANNOTATED_CDS"/>
    <property type="molecule type" value="Genomic_DNA"/>
</dbReference>
<evidence type="ECO:0000313" key="13">
    <source>
        <dbReference type="EnsemblMetazoa" id="ISCW013677-PA"/>
    </source>
</evidence>
<dbReference type="PANTHER" id="PTHR13604:SF0">
    <property type="entry name" value="ABASIC SITE PROCESSING PROTEIN HMCES"/>
    <property type="match status" value="1"/>
</dbReference>
<dbReference type="GO" id="GO:0003697">
    <property type="term" value="F:single-stranded DNA binding"/>
    <property type="evidence" value="ECO:0007669"/>
    <property type="project" value="InterPro"/>
</dbReference>
<dbReference type="EMBL" id="ABJB010325274">
    <property type="status" value="NOT_ANNOTATED_CDS"/>
    <property type="molecule type" value="Genomic_DNA"/>
</dbReference>
<evidence type="ECO:0000256" key="9">
    <source>
        <dbReference type="ARBA" id="ARBA00030390"/>
    </source>
</evidence>
<dbReference type="EMBL" id="ABJB010926413">
    <property type="status" value="NOT_ANNOTATED_CDS"/>
    <property type="molecule type" value="Genomic_DNA"/>
</dbReference>
<dbReference type="Pfam" id="PF02586">
    <property type="entry name" value="SRAP"/>
    <property type="match status" value="1"/>
</dbReference>
<evidence type="ECO:0000256" key="10">
    <source>
        <dbReference type="ARBA" id="ARBA00030898"/>
    </source>
</evidence>
<keyword evidence="7" id="KW-0238">DNA-binding</keyword>
<dbReference type="InterPro" id="IPR036590">
    <property type="entry name" value="SRAP-like"/>
</dbReference>
<dbReference type="VEuPathDB" id="VectorBase:ISCP_037772"/>
<dbReference type="GO" id="GO:0006508">
    <property type="term" value="P:proteolysis"/>
    <property type="evidence" value="ECO:0007669"/>
    <property type="project" value="UniProtKB-KW"/>
</dbReference>
<keyword evidence="14" id="KW-1185">Reference proteome</keyword>
<dbReference type="GO" id="GO:0106300">
    <property type="term" value="P:protein-DNA covalent cross-linking repair"/>
    <property type="evidence" value="ECO:0007669"/>
    <property type="project" value="InterPro"/>
</dbReference>
<dbReference type="EMBL" id="ABJB010623782">
    <property type="status" value="NOT_ANNOTATED_CDS"/>
    <property type="molecule type" value="Genomic_DNA"/>
</dbReference>
<comment type="similarity">
    <text evidence="1">Belongs to the SOS response-associated peptidase family.</text>
</comment>
<name>B7QLK7_IXOSC</name>
<evidence type="ECO:0000256" key="1">
    <source>
        <dbReference type="ARBA" id="ARBA00008136"/>
    </source>
</evidence>
<organism>
    <name type="scientific">Ixodes scapularis</name>
    <name type="common">Black-legged tick</name>
    <name type="synonym">Deer tick</name>
    <dbReference type="NCBI Taxonomy" id="6945"/>
    <lineage>
        <taxon>Eukaryota</taxon>
        <taxon>Metazoa</taxon>
        <taxon>Ecdysozoa</taxon>
        <taxon>Arthropoda</taxon>
        <taxon>Chelicerata</taxon>
        <taxon>Arachnida</taxon>
        <taxon>Acari</taxon>
        <taxon>Parasitiformes</taxon>
        <taxon>Ixodida</taxon>
        <taxon>Ixodoidea</taxon>
        <taxon>Ixodidae</taxon>
        <taxon>Ixodinae</taxon>
        <taxon>Ixodes</taxon>
    </lineage>
</organism>
<evidence type="ECO:0000256" key="3">
    <source>
        <dbReference type="ARBA" id="ARBA00022670"/>
    </source>
</evidence>
<dbReference type="InParanoid" id="B7QLK7"/>
<dbReference type="OrthoDB" id="2111841at2759"/>
<dbReference type="AlphaFoldDB" id="B7QLK7"/>
<reference evidence="13" key="2">
    <citation type="submission" date="2020-05" db="UniProtKB">
        <authorList>
            <consortium name="EnsemblMetazoa"/>
        </authorList>
    </citation>
    <scope>IDENTIFICATION</scope>
    <source>
        <strain evidence="13">wikel</strain>
    </source>
</reference>
<keyword evidence="6" id="KW-0190">Covalent protein-DNA linkage</keyword>
<dbReference type="HOGENOM" id="CLU_2186846_0_0_1"/>
<evidence type="ECO:0000256" key="7">
    <source>
        <dbReference type="ARBA" id="ARBA00023125"/>
    </source>
</evidence>
<dbReference type="Proteomes" id="UP000001555">
    <property type="component" value="Unassembled WGS sequence"/>
</dbReference>
<keyword evidence="3" id="KW-0645">Protease</keyword>
<reference evidence="12 14" key="1">
    <citation type="submission" date="2008-03" db="EMBL/GenBank/DDBJ databases">
        <title>Annotation of Ixodes scapularis.</title>
        <authorList>
            <consortium name="Ixodes scapularis Genome Project Consortium"/>
            <person name="Caler E."/>
            <person name="Hannick L.I."/>
            <person name="Bidwell S."/>
            <person name="Joardar V."/>
            <person name="Thiagarajan M."/>
            <person name="Amedeo P."/>
            <person name="Galinsky K.J."/>
            <person name="Schobel S."/>
            <person name="Inman J."/>
            <person name="Hostetler J."/>
            <person name="Miller J."/>
            <person name="Hammond M."/>
            <person name="Megy K."/>
            <person name="Lawson D."/>
            <person name="Kodira C."/>
            <person name="Sutton G."/>
            <person name="Meyer J."/>
            <person name="Hill C.A."/>
            <person name="Birren B."/>
            <person name="Nene V."/>
            <person name="Collins F."/>
            <person name="Alarcon-Chaidez F."/>
            <person name="Wikel S."/>
            <person name="Strausberg R."/>
        </authorList>
    </citation>
    <scope>NUCLEOTIDE SEQUENCE [LARGE SCALE GENOMIC DNA]</scope>
    <source>
        <strain evidence="14">Wikel</strain>
        <strain evidence="12">Wikel colony</strain>
    </source>
</reference>
<dbReference type="STRING" id="6945.B7QLK7"/>
<evidence type="ECO:0000256" key="6">
    <source>
        <dbReference type="ARBA" id="ARBA00023124"/>
    </source>
</evidence>